<keyword evidence="2" id="KW-1185">Reference proteome</keyword>
<organism evidence="1 2">
    <name type="scientific">Streptomyces camelliae</name>
    <dbReference type="NCBI Taxonomy" id="3004093"/>
    <lineage>
        <taxon>Bacteria</taxon>
        <taxon>Bacillati</taxon>
        <taxon>Actinomycetota</taxon>
        <taxon>Actinomycetes</taxon>
        <taxon>Kitasatosporales</taxon>
        <taxon>Streptomycetaceae</taxon>
        <taxon>Streptomyces</taxon>
    </lineage>
</organism>
<reference evidence="1 2" key="1">
    <citation type="submission" date="2022-12" db="EMBL/GenBank/DDBJ databases">
        <authorList>
            <person name="Mo P."/>
        </authorList>
    </citation>
    <scope>NUCLEOTIDE SEQUENCE [LARGE SCALE GENOMIC DNA]</scope>
    <source>
        <strain evidence="1 2">HUAS 2-6</strain>
    </source>
</reference>
<accession>A0ABY7NTN2</accession>
<evidence type="ECO:0000313" key="1">
    <source>
        <dbReference type="EMBL" id="WBO61550.1"/>
    </source>
</evidence>
<protein>
    <submittedName>
        <fullName evidence="1">Uncharacterized protein</fullName>
    </submittedName>
</protein>
<dbReference type="Proteomes" id="UP001212326">
    <property type="component" value="Chromosome"/>
</dbReference>
<gene>
    <name evidence="1" type="ORF">O1G22_01030</name>
</gene>
<sequence length="44" mass="4887">MDIDTRRPIDLLPDLATATVARWLAEHPGDARCMSRSVPTGRHS</sequence>
<dbReference type="EMBL" id="CP115300">
    <property type="protein sequence ID" value="WBO61550.1"/>
    <property type="molecule type" value="Genomic_DNA"/>
</dbReference>
<name>A0ABY7NTN2_9ACTN</name>
<dbReference type="RefSeq" id="WP_270079511.1">
    <property type="nucleotide sequence ID" value="NZ_CP115300.1"/>
</dbReference>
<evidence type="ECO:0000313" key="2">
    <source>
        <dbReference type="Proteomes" id="UP001212326"/>
    </source>
</evidence>
<proteinExistence type="predicted"/>